<comment type="caution">
    <text evidence="2">The sequence shown here is derived from an EMBL/GenBank/DDBJ whole genome shotgun (WGS) entry which is preliminary data.</text>
</comment>
<accession>A0ABR5MHC9</accession>
<keyword evidence="3" id="KW-1185">Reference proteome</keyword>
<proteinExistence type="predicted"/>
<dbReference type="InterPro" id="IPR050248">
    <property type="entry name" value="Polysacc_deacetylase_ArnD"/>
</dbReference>
<evidence type="ECO:0000313" key="3">
    <source>
        <dbReference type="Proteomes" id="UP000037854"/>
    </source>
</evidence>
<dbReference type="Gene3D" id="3.20.20.370">
    <property type="entry name" value="Glycoside hydrolase/deacetylase"/>
    <property type="match status" value="1"/>
</dbReference>
<dbReference type="PANTHER" id="PTHR10587">
    <property type="entry name" value="GLYCOSYL TRANSFERASE-RELATED"/>
    <property type="match status" value="1"/>
</dbReference>
<dbReference type="Proteomes" id="UP000037854">
    <property type="component" value="Unassembled WGS sequence"/>
</dbReference>
<dbReference type="InterPro" id="IPR011330">
    <property type="entry name" value="Glyco_hydro/deAcase_b/a-brl"/>
</dbReference>
<dbReference type="EMBL" id="LGTK01000048">
    <property type="protein sequence ID" value="KPH73436.1"/>
    <property type="molecule type" value="Genomic_DNA"/>
</dbReference>
<dbReference type="PROSITE" id="PS51677">
    <property type="entry name" value="NODB"/>
    <property type="match status" value="1"/>
</dbReference>
<reference evidence="2 3" key="1">
    <citation type="submission" date="2015-07" db="EMBL/GenBank/DDBJ databases">
        <title>High-quality draft genome sequence of Oceanobacillus caeni HM6, a bacillus isolated from a human feces.</title>
        <authorList>
            <person name="Kumar J."/>
            <person name="Verma M.K."/>
            <person name="Pandey R."/>
            <person name="Bhambi M."/>
            <person name="Chauhan N."/>
        </authorList>
    </citation>
    <scope>NUCLEOTIDE SEQUENCE [LARGE SCALE GENOMIC DNA]</scope>
    <source>
        <strain evidence="2 3">HM6</strain>
    </source>
</reference>
<name>A0ABR5MHC9_9BACI</name>
<gene>
    <name evidence="2" type="ORF">AFL42_12665</name>
</gene>
<sequence length="264" mass="30239">MGKFLNMEVHMHTNHFNSWYRSKWDRQMGQSQPVGGAEMTSRKPHLVANSILQREYPNTVVLRGSLNENKVALTFDDGPDIRFTPQVLNVLNKYKIKATFFLMGARAAEHSDIVRRMHAEGHVIGNHTYWHPNLTEGSLERVHWEVTSTEEVLAQIIEYRPRLFRAPYGALNREIVELMRQMGYSVILWNVDSLDWRQLGTTVISDIVLANTEPGSIVLMHDGGDWTMDLSGTVHSLHDIIPRIQQEGIEFVTIPELLNISKAK</sequence>
<evidence type="ECO:0000259" key="1">
    <source>
        <dbReference type="PROSITE" id="PS51677"/>
    </source>
</evidence>
<evidence type="ECO:0000313" key="2">
    <source>
        <dbReference type="EMBL" id="KPH73436.1"/>
    </source>
</evidence>
<dbReference type="SUPFAM" id="SSF88713">
    <property type="entry name" value="Glycoside hydrolase/deacetylase"/>
    <property type="match status" value="1"/>
</dbReference>
<dbReference type="Pfam" id="PF01522">
    <property type="entry name" value="Polysacc_deac_1"/>
    <property type="match status" value="1"/>
</dbReference>
<organism evidence="2 3">
    <name type="scientific">Oceanobacillus caeni</name>
    <dbReference type="NCBI Taxonomy" id="405946"/>
    <lineage>
        <taxon>Bacteria</taxon>
        <taxon>Bacillati</taxon>
        <taxon>Bacillota</taxon>
        <taxon>Bacilli</taxon>
        <taxon>Bacillales</taxon>
        <taxon>Bacillaceae</taxon>
        <taxon>Oceanobacillus</taxon>
    </lineage>
</organism>
<feature type="domain" description="NodB homology" evidence="1">
    <location>
        <begin position="69"/>
        <end position="252"/>
    </location>
</feature>
<dbReference type="PANTHER" id="PTHR10587:SF125">
    <property type="entry name" value="POLYSACCHARIDE DEACETYLASE YHEN-RELATED"/>
    <property type="match status" value="1"/>
</dbReference>
<protein>
    <recommendedName>
        <fullName evidence="1">NodB homology domain-containing protein</fullName>
    </recommendedName>
</protein>
<dbReference type="CDD" id="cd10917">
    <property type="entry name" value="CE4_NodB_like_6s_7s"/>
    <property type="match status" value="1"/>
</dbReference>
<dbReference type="InterPro" id="IPR002509">
    <property type="entry name" value="NODB_dom"/>
</dbReference>